<evidence type="ECO:0000256" key="1">
    <source>
        <dbReference type="ARBA" id="ARBA00001033"/>
    </source>
</evidence>
<feature type="binding site" evidence="6">
    <location>
        <position position="88"/>
    </location>
    <ligand>
        <name>Mg(2+)</name>
        <dbReference type="ChEBI" id="CHEBI:18420"/>
        <label>1</label>
        <note>catalytic</note>
    </ligand>
</feature>
<dbReference type="InterPro" id="IPR000760">
    <property type="entry name" value="Inositol_monophosphatase-like"/>
</dbReference>
<dbReference type="InterPro" id="IPR020583">
    <property type="entry name" value="Inositol_monoP_metal-BS"/>
</dbReference>
<comment type="cofactor">
    <cofactor evidence="6">
        <name>Mg(2+)</name>
        <dbReference type="ChEBI" id="CHEBI:18420"/>
    </cofactor>
</comment>
<feature type="binding site" evidence="6">
    <location>
        <position position="70"/>
    </location>
    <ligand>
        <name>Mg(2+)</name>
        <dbReference type="ChEBI" id="CHEBI:18420"/>
        <label>1</label>
        <note>catalytic</note>
    </ligand>
</feature>
<gene>
    <name evidence="7" type="ORF">CLV29_0934</name>
</gene>
<feature type="binding site" evidence="6">
    <location>
        <position position="219"/>
    </location>
    <ligand>
        <name>Mg(2+)</name>
        <dbReference type="ChEBI" id="CHEBI:18420"/>
        <label>1</label>
        <note>catalytic</note>
    </ligand>
</feature>
<dbReference type="OrthoDB" id="9772456at2"/>
<dbReference type="GO" id="GO:0007165">
    <property type="term" value="P:signal transduction"/>
    <property type="evidence" value="ECO:0007669"/>
    <property type="project" value="TreeGrafter"/>
</dbReference>
<dbReference type="GO" id="GO:0006020">
    <property type="term" value="P:inositol metabolic process"/>
    <property type="evidence" value="ECO:0007669"/>
    <property type="project" value="TreeGrafter"/>
</dbReference>
<dbReference type="EMBL" id="SOAW01000001">
    <property type="protein sequence ID" value="TDT33323.1"/>
    <property type="molecule type" value="Genomic_DNA"/>
</dbReference>
<dbReference type="Pfam" id="PF00459">
    <property type="entry name" value="Inositol_P"/>
    <property type="match status" value="1"/>
</dbReference>
<keyword evidence="5 6" id="KW-0460">Magnesium</keyword>
<evidence type="ECO:0000256" key="6">
    <source>
        <dbReference type="PIRSR" id="PIRSR600760-2"/>
    </source>
</evidence>
<name>A0A4R7J9X9_9ACTN</name>
<reference evidence="7 8" key="1">
    <citation type="submission" date="2019-03" db="EMBL/GenBank/DDBJ databases">
        <title>Genomic Encyclopedia of Archaeal and Bacterial Type Strains, Phase II (KMG-II): from individual species to whole genera.</title>
        <authorList>
            <person name="Goeker M."/>
        </authorList>
    </citation>
    <scope>NUCLEOTIDE SEQUENCE [LARGE SCALE GENOMIC DNA]</scope>
    <source>
        <strain evidence="7 8">DSM 24323</strain>
    </source>
</reference>
<dbReference type="Proteomes" id="UP000295371">
    <property type="component" value="Unassembled WGS sequence"/>
</dbReference>
<dbReference type="Gene3D" id="3.40.190.80">
    <property type="match status" value="1"/>
</dbReference>
<dbReference type="PROSITE" id="PS00630">
    <property type="entry name" value="IMP_2"/>
    <property type="match status" value="1"/>
</dbReference>
<keyword evidence="4" id="KW-0378">Hydrolase</keyword>
<dbReference type="PANTHER" id="PTHR20854">
    <property type="entry name" value="INOSITOL MONOPHOSPHATASE"/>
    <property type="match status" value="1"/>
</dbReference>
<dbReference type="PROSITE" id="PS00629">
    <property type="entry name" value="IMP_1"/>
    <property type="match status" value="1"/>
</dbReference>
<dbReference type="EC" id="3.1.3.25" evidence="2"/>
<dbReference type="GO" id="GO:0046872">
    <property type="term" value="F:metal ion binding"/>
    <property type="evidence" value="ECO:0007669"/>
    <property type="project" value="UniProtKB-KW"/>
</dbReference>
<feature type="binding site" evidence="6">
    <location>
        <position position="89"/>
    </location>
    <ligand>
        <name>Mg(2+)</name>
        <dbReference type="ChEBI" id="CHEBI:18420"/>
        <label>1</label>
        <note>catalytic</note>
    </ligand>
</feature>
<dbReference type="AlphaFoldDB" id="A0A4R7J9X9"/>
<accession>A0A4R7J9X9</accession>
<evidence type="ECO:0000313" key="7">
    <source>
        <dbReference type="EMBL" id="TDT33323.1"/>
    </source>
</evidence>
<evidence type="ECO:0000256" key="3">
    <source>
        <dbReference type="ARBA" id="ARBA00022723"/>
    </source>
</evidence>
<feature type="binding site" evidence="6">
    <location>
        <position position="86"/>
    </location>
    <ligand>
        <name>Mg(2+)</name>
        <dbReference type="ChEBI" id="CHEBI:18420"/>
        <label>1</label>
        <note>catalytic</note>
    </ligand>
</feature>
<proteinExistence type="predicted"/>
<evidence type="ECO:0000256" key="5">
    <source>
        <dbReference type="ARBA" id="ARBA00022842"/>
    </source>
</evidence>
<evidence type="ECO:0000256" key="4">
    <source>
        <dbReference type="ARBA" id="ARBA00022801"/>
    </source>
</evidence>
<keyword evidence="3 6" id="KW-0479">Metal-binding</keyword>
<sequence length="263" mass="27483">MTDTDFLATLVREIATEAAGAALAGRGDGVEVVASKSTSVDVVTQVDRDVEQLIRSRIAQARPDDGFYGEESGAEPGTSGYTWLVDPIDGTVNFLYGLPHWCTSVAVVEGPPEPGRWRAVAGCVVAPVLGETFWAASGRGAHLGPERLRITGVPDLEHSLVETGFGYAAAERARQGRIVAELLPRVRDIRRIGSAALALCAVAAGRVDAYFEANLNPWDFAAGALIAAEAGARVTGLQGEPPGARMVLAAPPSLATDLEPLIG</sequence>
<dbReference type="GO" id="GO:0008934">
    <property type="term" value="F:inositol monophosphate 1-phosphatase activity"/>
    <property type="evidence" value="ECO:0007669"/>
    <property type="project" value="TreeGrafter"/>
</dbReference>
<organism evidence="7 8">
    <name type="scientific">Naumannella halotolerans</name>
    <dbReference type="NCBI Taxonomy" id="993414"/>
    <lineage>
        <taxon>Bacteria</taxon>
        <taxon>Bacillati</taxon>
        <taxon>Actinomycetota</taxon>
        <taxon>Actinomycetes</taxon>
        <taxon>Propionibacteriales</taxon>
        <taxon>Propionibacteriaceae</taxon>
        <taxon>Naumannella</taxon>
    </lineage>
</organism>
<dbReference type="Gene3D" id="3.30.540.10">
    <property type="entry name" value="Fructose-1,6-Bisphosphatase, subunit A, domain 1"/>
    <property type="match status" value="1"/>
</dbReference>
<evidence type="ECO:0000256" key="2">
    <source>
        <dbReference type="ARBA" id="ARBA00013106"/>
    </source>
</evidence>
<dbReference type="SUPFAM" id="SSF56655">
    <property type="entry name" value="Carbohydrate phosphatase"/>
    <property type="match status" value="1"/>
</dbReference>
<evidence type="ECO:0000313" key="8">
    <source>
        <dbReference type="Proteomes" id="UP000295371"/>
    </source>
</evidence>
<dbReference type="PANTHER" id="PTHR20854:SF4">
    <property type="entry name" value="INOSITOL-1-MONOPHOSPHATASE-RELATED"/>
    <property type="match status" value="1"/>
</dbReference>
<dbReference type="GO" id="GO:0046854">
    <property type="term" value="P:phosphatidylinositol phosphate biosynthetic process"/>
    <property type="evidence" value="ECO:0007669"/>
    <property type="project" value="InterPro"/>
</dbReference>
<dbReference type="InterPro" id="IPR020550">
    <property type="entry name" value="Inositol_monophosphatase_CS"/>
</dbReference>
<comment type="caution">
    <text evidence="7">The sequence shown here is derived from an EMBL/GenBank/DDBJ whole genome shotgun (WGS) entry which is preliminary data.</text>
</comment>
<protein>
    <recommendedName>
        <fullName evidence="2">inositol-phosphate phosphatase</fullName>
        <ecNumber evidence="2">3.1.3.25</ecNumber>
    </recommendedName>
</protein>
<comment type="catalytic activity">
    <reaction evidence="1">
        <text>a myo-inositol phosphate + H2O = myo-inositol + phosphate</text>
        <dbReference type="Rhea" id="RHEA:24056"/>
        <dbReference type="ChEBI" id="CHEBI:15377"/>
        <dbReference type="ChEBI" id="CHEBI:17268"/>
        <dbReference type="ChEBI" id="CHEBI:43474"/>
        <dbReference type="ChEBI" id="CHEBI:84139"/>
        <dbReference type="EC" id="3.1.3.25"/>
    </reaction>
</comment>
<dbReference type="PRINTS" id="PR00377">
    <property type="entry name" value="IMPHPHTASES"/>
</dbReference>
<dbReference type="RefSeq" id="WP_133753860.1">
    <property type="nucleotide sequence ID" value="NZ_SOAW01000001.1"/>
</dbReference>
<keyword evidence="8" id="KW-1185">Reference proteome</keyword>